<dbReference type="PANTHER" id="PTHR23502:SF132">
    <property type="entry name" value="POLYAMINE TRANSPORTER 2-RELATED"/>
    <property type="match status" value="1"/>
</dbReference>
<evidence type="ECO:0000256" key="2">
    <source>
        <dbReference type="ARBA" id="ARBA00006236"/>
    </source>
</evidence>
<feature type="transmembrane region" description="Helical" evidence="8">
    <location>
        <begin position="125"/>
        <end position="146"/>
    </location>
</feature>
<dbReference type="CDD" id="cd17320">
    <property type="entry name" value="MFS_MdfA_MDR_like"/>
    <property type="match status" value="1"/>
</dbReference>
<comment type="subcellular location">
    <subcellularLocation>
        <location evidence="8">Cell inner membrane</location>
        <topology evidence="8">Multi-pass membrane protein</topology>
    </subcellularLocation>
    <subcellularLocation>
        <location evidence="1">Cell membrane</location>
        <topology evidence="1">Multi-pass membrane protein</topology>
    </subcellularLocation>
</comment>
<dbReference type="AlphaFoldDB" id="A0A1W6YXH8"/>
<dbReference type="EMBL" id="CP021109">
    <property type="protein sequence ID" value="ARP85701.1"/>
    <property type="molecule type" value="Genomic_DNA"/>
</dbReference>
<evidence type="ECO:0000256" key="4">
    <source>
        <dbReference type="ARBA" id="ARBA00022475"/>
    </source>
</evidence>
<proteinExistence type="inferred from homology"/>
<feature type="transmembrane region" description="Helical" evidence="8">
    <location>
        <begin position="158"/>
        <end position="181"/>
    </location>
</feature>
<dbReference type="Gene3D" id="1.20.1720.10">
    <property type="entry name" value="Multidrug resistance protein D"/>
    <property type="match status" value="1"/>
</dbReference>
<dbReference type="Proteomes" id="UP000194139">
    <property type="component" value="Chromosome"/>
</dbReference>
<evidence type="ECO:0000256" key="6">
    <source>
        <dbReference type="ARBA" id="ARBA00022989"/>
    </source>
</evidence>
<comment type="caution">
    <text evidence="8">Lacks conserved residue(s) required for the propagation of feature annotation.</text>
</comment>
<evidence type="ECO:0000256" key="8">
    <source>
        <dbReference type="RuleBase" id="RU365088"/>
    </source>
</evidence>
<dbReference type="SUPFAM" id="SSF103473">
    <property type="entry name" value="MFS general substrate transporter"/>
    <property type="match status" value="1"/>
</dbReference>
<feature type="transmembrane region" description="Helical" evidence="8">
    <location>
        <begin position="307"/>
        <end position="328"/>
    </location>
</feature>
<keyword evidence="11" id="KW-1185">Reference proteome</keyword>
<dbReference type="PANTHER" id="PTHR23502">
    <property type="entry name" value="MAJOR FACILITATOR SUPERFAMILY"/>
    <property type="match status" value="1"/>
</dbReference>
<dbReference type="GO" id="GO:0042910">
    <property type="term" value="F:xenobiotic transmembrane transporter activity"/>
    <property type="evidence" value="ECO:0007669"/>
    <property type="project" value="InterPro"/>
</dbReference>
<feature type="transmembrane region" description="Helical" evidence="8">
    <location>
        <begin position="365"/>
        <end position="388"/>
    </location>
</feature>
<dbReference type="InterPro" id="IPR004812">
    <property type="entry name" value="Efflux_drug-R_Bcr/CmlA"/>
</dbReference>
<keyword evidence="7 8" id="KW-0472">Membrane</keyword>
<evidence type="ECO:0000256" key="1">
    <source>
        <dbReference type="ARBA" id="ARBA00004651"/>
    </source>
</evidence>
<dbReference type="NCBIfam" id="TIGR00710">
    <property type="entry name" value="efflux_Bcr_CflA"/>
    <property type="match status" value="1"/>
</dbReference>
<protein>
    <recommendedName>
        <fullName evidence="8">Bcr/CflA family efflux transporter</fullName>
    </recommendedName>
</protein>
<evidence type="ECO:0000256" key="7">
    <source>
        <dbReference type="ARBA" id="ARBA00023136"/>
    </source>
</evidence>
<keyword evidence="5 8" id="KW-0812">Transmembrane</keyword>
<feature type="transmembrane region" description="Helical" evidence="8">
    <location>
        <begin position="394"/>
        <end position="418"/>
    </location>
</feature>
<feature type="transmembrane region" description="Helical" evidence="8">
    <location>
        <begin position="187"/>
        <end position="208"/>
    </location>
</feature>
<evidence type="ECO:0000313" key="10">
    <source>
        <dbReference type="EMBL" id="ARP85701.1"/>
    </source>
</evidence>
<reference evidence="10 11" key="1">
    <citation type="submission" date="2017-05" db="EMBL/GenBank/DDBJ databases">
        <title>Complete and WGS of Bordetella genogroups.</title>
        <authorList>
            <person name="Spilker T."/>
            <person name="LiPuma J."/>
        </authorList>
    </citation>
    <scope>NUCLEOTIDE SEQUENCE [LARGE SCALE GENOMIC DNA]</scope>
    <source>
        <strain evidence="10 11">AU17164</strain>
    </source>
</reference>
<evidence type="ECO:0000256" key="3">
    <source>
        <dbReference type="ARBA" id="ARBA00022448"/>
    </source>
</evidence>
<comment type="similarity">
    <text evidence="2 8">Belongs to the major facilitator superfamily. Bcr/CmlA family.</text>
</comment>
<gene>
    <name evidence="10" type="ORF">CAL13_05390</name>
</gene>
<feature type="transmembrane region" description="Helical" evidence="8">
    <location>
        <begin position="100"/>
        <end position="119"/>
    </location>
</feature>
<keyword evidence="8" id="KW-0997">Cell inner membrane</keyword>
<keyword evidence="6 8" id="KW-1133">Transmembrane helix</keyword>
<feature type="transmembrane region" description="Helical" evidence="8">
    <location>
        <begin position="242"/>
        <end position="264"/>
    </location>
</feature>
<dbReference type="Pfam" id="PF07690">
    <property type="entry name" value="MFS_1"/>
    <property type="match status" value="1"/>
</dbReference>
<sequence>MFFRMRPLPARAPVHASLLPMTPRSRISPHSFGFILFCGALAALASLSIDVGLPAFGAVARDLDTDPARVALSLSIFFVGFAAAPLVYGPLSDRLGRRPLLLFGCALYVLGGAGCTVSGSISTFLAWRLVQGAGAGAGAVLSMSLVRDHFEGARVRQLLSHIAIIRVIAPMVAPSVGAFLLDIGNWRWIYAMMTIAGLAILAVVWLGLEESAPARLHPRAQRPAATPTAGAYLMLLRKPRSLAYMAICALGFGSHFAYVTGSSLVLMETLGVSPQVFGLLFAMSAAGIMLASYLSGRLAGLVSGDRLIQVGLSIALCSALIMLALTLAHAIRPWNLVPFFILNAFCYGLITPSTQQGALQPLKEVAGAASALMNALMMGMGAFASAMVSRYFGGLGALAVTGSMAVFCALALAVCLALRRWGQAAPH</sequence>
<dbReference type="InterPro" id="IPR011701">
    <property type="entry name" value="MFS"/>
</dbReference>
<feature type="transmembrane region" description="Helical" evidence="8">
    <location>
        <begin position="276"/>
        <end position="295"/>
    </location>
</feature>
<evidence type="ECO:0000259" key="9">
    <source>
        <dbReference type="PROSITE" id="PS50850"/>
    </source>
</evidence>
<dbReference type="PROSITE" id="PS50850">
    <property type="entry name" value="MFS"/>
    <property type="match status" value="1"/>
</dbReference>
<accession>A0A1W6YXH8</accession>
<dbReference type="InterPro" id="IPR036259">
    <property type="entry name" value="MFS_trans_sf"/>
</dbReference>
<evidence type="ECO:0000256" key="5">
    <source>
        <dbReference type="ARBA" id="ARBA00022692"/>
    </source>
</evidence>
<feature type="transmembrane region" description="Helical" evidence="8">
    <location>
        <begin position="334"/>
        <end position="353"/>
    </location>
</feature>
<dbReference type="InterPro" id="IPR020846">
    <property type="entry name" value="MFS_dom"/>
</dbReference>
<dbReference type="GO" id="GO:0005886">
    <property type="term" value="C:plasma membrane"/>
    <property type="evidence" value="ECO:0007669"/>
    <property type="project" value="UniProtKB-SubCell"/>
</dbReference>
<name>A0A1W6YXH8_9BORD</name>
<dbReference type="GO" id="GO:1990961">
    <property type="term" value="P:xenobiotic detoxification by transmembrane export across the plasma membrane"/>
    <property type="evidence" value="ECO:0007669"/>
    <property type="project" value="InterPro"/>
</dbReference>
<feature type="domain" description="Major facilitator superfamily (MFS) profile" evidence="9">
    <location>
        <begin position="31"/>
        <end position="420"/>
    </location>
</feature>
<evidence type="ECO:0000313" key="11">
    <source>
        <dbReference type="Proteomes" id="UP000194139"/>
    </source>
</evidence>
<feature type="transmembrane region" description="Helical" evidence="8">
    <location>
        <begin position="70"/>
        <end position="88"/>
    </location>
</feature>
<organism evidence="10 11">
    <name type="scientific">Bordetella genomosp. 9</name>
    <dbReference type="NCBI Taxonomy" id="1416803"/>
    <lineage>
        <taxon>Bacteria</taxon>
        <taxon>Pseudomonadati</taxon>
        <taxon>Pseudomonadota</taxon>
        <taxon>Betaproteobacteria</taxon>
        <taxon>Burkholderiales</taxon>
        <taxon>Alcaligenaceae</taxon>
        <taxon>Bordetella</taxon>
    </lineage>
</organism>
<keyword evidence="3 8" id="KW-0813">Transport</keyword>
<keyword evidence="4" id="KW-1003">Cell membrane</keyword>